<proteinExistence type="predicted"/>
<comment type="caution">
    <text evidence="3">The sequence shown here is derived from an EMBL/GenBank/DDBJ whole genome shotgun (WGS) entry which is preliminary data.</text>
</comment>
<keyword evidence="4" id="KW-1185">Reference proteome</keyword>
<dbReference type="PROSITE" id="PS50093">
    <property type="entry name" value="PKD"/>
    <property type="match status" value="1"/>
</dbReference>
<dbReference type="EMBL" id="SGWX01000001">
    <property type="protein sequence ID" value="RZS62221.1"/>
    <property type="molecule type" value="Genomic_DNA"/>
</dbReference>
<protein>
    <recommendedName>
        <fullName evidence="2">PKD domain-containing protein</fullName>
    </recommendedName>
</protein>
<name>A0A4Q7M4C9_9MICO</name>
<evidence type="ECO:0000313" key="4">
    <source>
        <dbReference type="Proteomes" id="UP000293852"/>
    </source>
</evidence>
<dbReference type="OrthoDB" id="3742379at2"/>
<evidence type="ECO:0000259" key="2">
    <source>
        <dbReference type="PROSITE" id="PS50093"/>
    </source>
</evidence>
<evidence type="ECO:0000313" key="3">
    <source>
        <dbReference type="EMBL" id="RZS62221.1"/>
    </source>
</evidence>
<dbReference type="AlphaFoldDB" id="A0A4Q7M4C9"/>
<organism evidence="3 4">
    <name type="scientific">Xylanimonas ulmi</name>
    <dbReference type="NCBI Taxonomy" id="228973"/>
    <lineage>
        <taxon>Bacteria</taxon>
        <taxon>Bacillati</taxon>
        <taxon>Actinomycetota</taxon>
        <taxon>Actinomycetes</taxon>
        <taxon>Micrococcales</taxon>
        <taxon>Promicromonosporaceae</taxon>
        <taxon>Xylanimonas</taxon>
    </lineage>
</organism>
<keyword evidence="1" id="KW-0732">Signal</keyword>
<reference evidence="3 4" key="1">
    <citation type="submission" date="2019-02" db="EMBL/GenBank/DDBJ databases">
        <title>Sequencing the genomes of 1000 actinobacteria strains.</title>
        <authorList>
            <person name="Klenk H.-P."/>
        </authorList>
    </citation>
    <scope>NUCLEOTIDE SEQUENCE [LARGE SCALE GENOMIC DNA]</scope>
    <source>
        <strain evidence="3 4">DSM 16932</strain>
    </source>
</reference>
<dbReference type="InterPro" id="IPR000601">
    <property type="entry name" value="PKD_dom"/>
</dbReference>
<feature type="signal peptide" evidence="1">
    <location>
        <begin position="1"/>
        <end position="25"/>
    </location>
</feature>
<gene>
    <name evidence="3" type="ORF">EV386_2543</name>
</gene>
<accession>A0A4Q7M4C9</accession>
<dbReference type="Proteomes" id="UP000293852">
    <property type="component" value="Unassembled WGS sequence"/>
</dbReference>
<sequence>MLRRSASAVVVGGVVVLATAAPAWADPPTCVEVDNLTGICTLFTSGGAQSGGDTATPVSDDTPNGGSIPSPVIVIDGQDCIPSGLADPQPSQGDPVWKGHTDGAIYSCTTSPGSLLGTQSTVLFWAASPPVAPPPPDPEVLAQQAVASMGLSAIDIGIVPEPGAGSVGVIGLPTWMWAQNPGESTTGPITRTASAGGFTVTATARLDQIVWTMGDGAIVTCVGGGTPYADSYGKSSSPDCGHTYTRQGRYAVSATSYWTVAWSGVGETGTIPLDFVNTTQIAMGEAQVITQ</sequence>
<feature type="domain" description="PKD" evidence="2">
    <location>
        <begin position="211"/>
        <end position="255"/>
    </location>
</feature>
<dbReference type="RefSeq" id="WP_130415506.1">
    <property type="nucleotide sequence ID" value="NZ_SGWX01000001.1"/>
</dbReference>
<evidence type="ECO:0000256" key="1">
    <source>
        <dbReference type="SAM" id="SignalP"/>
    </source>
</evidence>
<feature type="chain" id="PRO_5020986244" description="PKD domain-containing protein" evidence="1">
    <location>
        <begin position="26"/>
        <end position="291"/>
    </location>
</feature>